<dbReference type="Proteomes" id="UP000215506">
    <property type="component" value="Unassembled WGS sequence"/>
</dbReference>
<evidence type="ECO:0000259" key="4">
    <source>
        <dbReference type="Pfam" id="PF00535"/>
    </source>
</evidence>
<dbReference type="InterPro" id="IPR001173">
    <property type="entry name" value="Glyco_trans_2-like"/>
</dbReference>
<comment type="similarity">
    <text evidence="1">Belongs to the glycosyltransferase 2 family.</text>
</comment>
<dbReference type="AlphaFoldDB" id="A0A231HF64"/>
<accession>A0A231HF64</accession>
<dbReference type="EC" id="2.-.-.-" evidence="5"/>
<organism evidence="5 6">
    <name type="scientific">Nocardia cerradoensis</name>
    <dbReference type="NCBI Taxonomy" id="85688"/>
    <lineage>
        <taxon>Bacteria</taxon>
        <taxon>Bacillati</taxon>
        <taxon>Actinomycetota</taxon>
        <taxon>Actinomycetes</taxon>
        <taxon>Mycobacteriales</taxon>
        <taxon>Nocardiaceae</taxon>
        <taxon>Nocardia</taxon>
    </lineage>
</organism>
<dbReference type="SUPFAM" id="SSF53448">
    <property type="entry name" value="Nucleotide-diphospho-sugar transferases"/>
    <property type="match status" value="1"/>
</dbReference>
<dbReference type="EMBL" id="NGAF01000001">
    <property type="protein sequence ID" value="OXR47327.1"/>
    <property type="molecule type" value="Genomic_DNA"/>
</dbReference>
<proteinExistence type="inferred from homology"/>
<evidence type="ECO:0000313" key="6">
    <source>
        <dbReference type="Proteomes" id="UP000215506"/>
    </source>
</evidence>
<dbReference type="InterPro" id="IPR029044">
    <property type="entry name" value="Nucleotide-diphossugar_trans"/>
</dbReference>
<dbReference type="PANTHER" id="PTHR43685">
    <property type="entry name" value="GLYCOSYLTRANSFERASE"/>
    <property type="match status" value="1"/>
</dbReference>
<feature type="domain" description="Glycosyltransferase 2-like" evidence="4">
    <location>
        <begin position="9"/>
        <end position="168"/>
    </location>
</feature>
<sequence>MSGERGRTTVVIATRNRADELVTTLDRLAENEPQPPIVVVDNASDDHTVSAARGLHGRIRALEVVELPRNDGAVARNHGARCATTPFVAFCDDDAWWAPDALPTAEQLFDRHPEVGLLAGRTLVGPDGREDPVNELMHRSPLGTDPRAPGPSVLGFLAGAAVVRRDPFLAAGGFSPVLHFAGEETLLAYDLAAAGWLLCYSPQIVSRHLPSPRRMPNTARAHLESRNAALTAVMRRPVGACLRELAALGRTALRHPGGIPAVVSFAARMPHALRERRRLPEHVEAQIALLR</sequence>
<comment type="caution">
    <text evidence="5">The sequence shown here is derived from an EMBL/GenBank/DDBJ whole genome shotgun (WGS) entry which is preliminary data.</text>
</comment>
<dbReference type="RefSeq" id="WP_094024215.1">
    <property type="nucleotide sequence ID" value="NZ_NGAF01000001.1"/>
</dbReference>
<evidence type="ECO:0000313" key="5">
    <source>
        <dbReference type="EMBL" id="OXR47327.1"/>
    </source>
</evidence>
<reference evidence="5 6" key="1">
    <citation type="submission" date="2017-07" db="EMBL/GenBank/DDBJ databases">
        <title>First draft Genome Sequence of Nocardia cerradoensis isolated from human infection.</title>
        <authorList>
            <person name="Carrasco G."/>
        </authorList>
    </citation>
    <scope>NUCLEOTIDE SEQUENCE [LARGE SCALE GENOMIC DNA]</scope>
    <source>
        <strain evidence="5 6">CNM20130759</strain>
    </source>
</reference>
<keyword evidence="6" id="KW-1185">Reference proteome</keyword>
<evidence type="ECO:0000256" key="3">
    <source>
        <dbReference type="ARBA" id="ARBA00022679"/>
    </source>
</evidence>
<name>A0A231HF64_9NOCA</name>
<dbReference type="PANTHER" id="PTHR43685:SF5">
    <property type="entry name" value="GLYCOSYLTRANSFERASE EPSE-RELATED"/>
    <property type="match status" value="1"/>
</dbReference>
<dbReference type="Gene3D" id="3.90.550.10">
    <property type="entry name" value="Spore Coat Polysaccharide Biosynthesis Protein SpsA, Chain A"/>
    <property type="match status" value="1"/>
</dbReference>
<evidence type="ECO:0000256" key="1">
    <source>
        <dbReference type="ARBA" id="ARBA00006739"/>
    </source>
</evidence>
<keyword evidence="2" id="KW-0328">Glycosyltransferase</keyword>
<keyword evidence="3 5" id="KW-0808">Transferase</keyword>
<dbReference type="InterPro" id="IPR050834">
    <property type="entry name" value="Glycosyltransf_2"/>
</dbReference>
<dbReference type="GO" id="GO:0016757">
    <property type="term" value="F:glycosyltransferase activity"/>
    <property type="evidence" value="ECO:0007669"/>
    <property type="project" value="UniProtKB-KW"/>
</dbReference>
<gene>
    <name evidence="5" type="primary">mftF_1</name>
    <name evidence="5" type="ORF">B7C42_00450</name>
</gene>
<protein>
    <submittedName>
        <fullName evidence="5">Putative mycofactocin biosynthesis glycosyltransferase MftF</fullName>
        <ecNumber evidence="5">2.-.-.-</ecNumber>
    </submittedName>
</protein>
<dbReference type="Pfam" id="PF00535">
    <property type="entry name" value="Glycos_transf_2"/>
    <property type="match status" value="1"/>
</dbReference>
<evidence type="ECO:0000256" key="2">
    <source>
        <dbReference type="ARBA" id="ARBA00022676"/>
    </source>
</evidence>